<feature type="domain" description="Indole-3-glycerol phosphate synthase" evidence="18">
    <location>
        <begin position="34"/>
        <end position="257"/>
    </location>
</feature>
<dbReference type="KEGG" id="dho:Dia5BBH33_15810"/>
<evidence type="ECO:0000256" key="6">
    <source>
        <dbReference type="ARBA" id="ARBA00008737"/>
    </source>
</evidence>
<dbReference type="EMBL" id="AP019697">
    <property type="protein sequence ID" value="BBK25646.1"/>
    <property type="molecule type" value="Genomic_DNA"/>
</dbReference>
<dbReference type="InterPro" id="IPR011060">
    <property type="entry name" value="RibuloseP-bd_barrel"/>
</dbReference>
<keyword evidence="9 16" id="KW-0210">Decarboxylase</keyword>
<dbReference type="SUPFAM" id="SSF51366">
    <property type="entry name" value="Ribulose-phoshate binding barrel"/>
    <property type="match status" value="2"/>
</dbReference>
<gene>
    <name evidence="20" type="primary">trpCF</name>
    <name evidence="16" type="synonym">trpC</name>
    <name evidence="17" type="synonym">trpF</name>
    <name evidence="20" type="ORF">Dia5BBH33_15810</name>
</gene>
<evidence type="ECO:0000256" key="16">
    <source>
        <dbReference type="HAMAP-Rule" id="MF_00134"/>
    </source>
</evidence>
<evidence type="ECO:0000256" key="8">
    <source>
        <dbReference type="ARBA" id="ARBA00022605"/>
    </source>
</evidence>
<dbReference type="Proteomes" id="UP000320585">
    <property type="component" value="Chromosome"/>
</dbReference>
<dbReference type="CDD" id="cd00331">
    <property type="entry name" value="IGPS"/>
    <property type="match status" value="1"/>
</dbReference>
<dbReference type="GO" id="GO:0004425">
    <property type="term" value="F:indole-3-glycerol-phosphate synthase activity"/>
    <property type="evidence" value="ECO:0007669"/>
    <property type="project" value="UniProtKB-UniRule"/>
</dbReference>
<dbReference type="Pfam" id="PF00697">
    <property type="entry name" value="PRAI"/>
    <property type="match status" value="1"/>
</dbReference>
<comment type="similarity">
    <text evidence="6 16">Belongs to the TrpC family.</text>
</comment>
<evidence type="ECO:0000256" key="12">
    <source>
        <dbReference type="ARBA" id="ARBA00023235"/>
    </source>
</evidence>
<dbReference type="InterPro" id="IPR013785">
    <property type="entry name" value="Aldolase_TIM"/>
</dbReference>
<dbReference type="OrthoDB" id="9804217at2"/>
<dbReference type="PANTHER" id="PTHR22854">
    <property type="entry name" value="TRYPTOPHAN BIOSYNTHESIS PROTEIN"/>
    <property type="match status" value="1"/>
</dbReference>
<dbReference type="RefSeq" id="WP_143332720.1">
    <property type="nucleotide sequence ID" value="NZ_AP019697.1"/>
</dbReference>
<keyword evidence="14" id="KW-0511">Multifunctional enzyme</keyword>
<dbReference type="NCBIfam" id="NF006945">
    <property type="entry name" value="PRK09427.1"/>
    <property type="match status" value="1"/>
</dbReference>
<dbReference type="GeneID" id="92716804"/>
<organism evidence="20 21">
    <name type="scientific">Dialister hominis</name>
    <dbReference type="NCBI Taxonomy" id="2582419"/>
    <lineage>
        <taxon>Bacteria</taxon>
        <taxon>Bacillati</taxon>
        <taxon>Bacillota</taxon>
        <taxon>Negativicutes</taxon>
        <taxon>Veillonellales</taxon>
        <taxon>Veillonellaceae</taxon>
        <taxon>Dialister</taxon>
    </lineage>
</organism>
<evidence type="ECO:0000256" key="10">
    <source>
        <dbReference type="ARBA" id="ARBA00022822"/>
    </source>
</evidence>
<evidence type="ECO:0000256" key="4">
    <source>
        <dbReference type="ARBA" id="ARBA00004696"/>
    </source>
</evidence>
<dbReference type="GO" id="GO:0000162">
    <property type="term" value="P:L-tryptophan biosynthetic process"/>
    <property type="evidence" value="ECO:0007669"/>
    <property type="project" value="UniProtKB-UniRule"/>
</dbReference>
<evidence type="ECO:0000256" key="1">
    <source>
        <dbReference type="ARBA" id="ARBA00001164"/>
    </source>
</evidence>
<dbReference type="InterPro" id="IPR001240">
    <property type="entry name" value="PRAI_dom"/>
</dbReference>
<keyword evidence="12 17" id="KW-0413">Isomerase</keyword>
<comment type="similarity">
    <text evidence="5">In the N-terminal section; belongs to the TrpC family.</text>
</comment>
<evidence type="ECO:0000256" key="15">
    <source>
        <dbReference type="ARBA" id="ARBA00025592"/>
    </source>
</evidence>
<keyword evidence="11 16" id="KW-0057">Aromatic amino acid biosynthesis</keyword>
<keyword evidence="8 16" id="KW-0028">Amino-acid biosynthesis</keyword>
<dbReference type="GO" id="GO:0004640">
    <property type="term" value="F:phosphoribosylanthranilate isomerase activity"/>
    <property type="evidence" value="ECO:0007669"/>
    <property type="project" value="UniProtKB-UniRule"/>
</dbReference>
<dbReference type="InterPro" id="IPR013798">
    <property type="entry name" value="Indole-3-glycerol_P_synth_dom"/>
</dbReference>
<keyword evidence="13 16" id="KW-0456">Lyase</keyword>
<evidence type="ECO:0000256" key="17">
    <source>
        <dbReference type="HAMAP-Rule" id="MF_00135"/>
    </source>
</evidence>
<comment type="catalytic activity">
    <reaction evidence="2 16">
        <text>1-(2-carboxyphenylamino)-1-deoxy-D-ribulose 5-phosphate + H(+) = (1S,2R)-1-C-(indol-3-yl)glycerol 3-phosphate + CO2 + H2O</text>
        <dbReference type="Rhea" id="RHEA:23476"/>
        <dbReference type="ChEBI" id="CHEBI:15377"/>
        <dbReference type="ChEBI" id="CHEBI:15378"/>
        <dbReference type="ChEBI" id="CHEBI:16526"/>
        <dbReference type="ChEBI" id="CHEBI:58613"/>
        <dbReference type="ChEBI" id="CHEBI:58866"/>
        <dbReference type="EC" id="4.1.1.48"/>
    </reaction>
</comment>
<dbReference type="HAMAP" id="MF_00134_A">
    <property type="entry name" value="IGPS_A"/>
    <property type="match status" value="1"/>
</dbReference>
<dbReference type="Gene3D" id="3.20.20.70">
    <property type="entry name" value="Aldolase class I"/>
    <property type="match status" value="2"/>
</dbReference>
<keyword evidence="21" id="KW-1185">Reference proteome</keyword>
<sequence length="471" mass="52080">MILDTLAKGARRRARVLEEADGEGIREAAIARALDEDVHDFPFERNLRAEGVNIICEVKKASPSKGIIADHFPYLEIARDYERAGAAAISVLTEPDYFLGSGLYLKKISRAVQIPILRKDFIVSEVQIYESKLLGASAILLIVSILTDEELTRFIRTAKGLGLSALIETRTEEEIRRAVLAGARIIGVNNRDLRDFSIDNTRAARLHSLVPEDTLFIAESGIQKREDIEEFLAAGIRNFLIGEAMMKAEDKAEKLAEFIGEEPRVQCKICGISRERDIDFLNDALPDYAGFIFARSPRKVTPDKAAGLISLLDPRIKAVGVFVNETTETIADIAKKTHLSVIQLHGDEDFETIREVKERTGLPVWKAIRAGSEEDILPWNDSPADALLLDAKVMGKRGGTGKRIDPNFARAVRKPFLLAGGMNCENIVRAARIARPFAVDVNSGVETDGMKDKEKIQAVIRLLARSGLRKG</sequence>
<evidence type="ECO:0000256" key="5">
    <source>
        <dbReference type="ARBA" id="ARBA00007902"/>
    </source>
</evidence>
<dbReference type="EC" id="4.1.1.48" evidence="16"/>
<dbReference type="PANTHER" id="PTHR22854:SF2">
    <property type="entry name" value="INDOLE-3-GLYCEROL-PHOSPHATE SYNTHASE"/>
    <property type="match status" value="1"/>
</dbReference>
<dbReference type="FunFam" id="3.20.20.70:FF:000024">
    <property type="entry name" value="Indole-3-glycerol phosphate synthase"/>
    <property type="match status" value="1"/>
</dbReference>
<dbReference type="EC" id="5.3.1.24" evidence="17"/>
<keyword evidence="10 16" id="KW-0822">Tryptophan biosynthesis</keyword>
<evidence type="ECO:0000259" key="18">
    <source>
        <dbReference type="Pfam" id="PF00218"/>
    </source>
</evidence>
<comment type="similarity">
    <text evidence="17">Belongs to the TrpF family.</text>
</comment>
<evidence type="ECO:0000256" key="11">
    <source>
        <dbReference type="ARBA" id="ARBA00023141"/>
    </source>
</evidence>
<evidence type="ECO:0000313" key="20">
    <source>
        <dbReference type="EMBL" id="BBK25646.1"/>
    </source>
</evidence>
<comment type="pathway">
    <text evidence="4 16">Amino-acid biosynthesis; L-tryptophan biosynthesis; L-tryptophan from chorismate: step 4/5.</text>
</comment>
<evidence type="ECO:0000313" key="21">
    <source>
        <dbReference type="Proteomes" id="UP000320585"/>
    </source>
</evidence>
<protein>
    <recommendedName>
        <fullName evidence="16 17">Multifunctional fusion protein</fullName>
    </recommendedName>
    <domain>
        <recommendedName>
            <fullName evidence="16">Indole-3-glycerol phosphate synthase</fullName>
            <shortName evidence="16">IGPS</shortName>
            <ecNumber evidence="16">4.1.1.48</ecNumber>
        </recommendedName>
    </domain>
    <domain>
        <recommendedName>
            <fullName evidence="17">N-(5'-phosphoribosyl)anthranilate isomerase</fullName>
            <shortName evidence="17">PRAI</shortName>
            <ecNumber evidence="17">5.3.1.24</ecNumber>
        </recommendedName>
    </domain>
</protein>
<dbReference type="InterPro" id="IPR001468">
    <property type="entry name" value="Indole-3-GlycerolPSynthase_CS"/>
</dbReference>
<dbReference type="Pfam" id="PF00218">
    <property type="entry name" value="IGPS"/>
    <property type="match status" value="1"/>
</dbReference>
<dbReference type="InterPro" id="IPR045186">
    <property type="entry name" value="Indole-3-glycerol_P_synth"/>
</dbReference>
<evidence type="ECO:0000256" key="13">
    <source>
        <dbReference type="ARBA" id="ARBA00023239"/>
    </source>
</evidence>
<comment type="similarity">
    <text evidence="7">In the C-terminal section; belongs to the TrpF family.</text>
</comment>
<dbReference type="HAMAP" id="MF_00134_B">
    <property type="entry name" value="IGPS_B"/>
    <property type="match status" value="1"/>
</dbReference>
<comment type="catalytic activity">
    <reaction evidence="1 17">
        <text>N-(5-phospho-beta-D-ribosyl)anthranilate = 1-(2-carboxyphenylamino)-1-deoxy-D-ribulose 5-phosphate</text>
        <dbReference type="Rhea" id="RHEA:21540"/>
        <dbReference type="ChEBI" id="CHEBI:18277"/>
        <dbReference type="ChEBI" id="CHEBI:58613"/>
        <dbReference type="EC" id="5.3.1.24"/>
    </reaction>
</comment>
<dbReference type="CDD" id="cd00405">
    <property type="entry name" value="PRAI"/>
    <property type="match status" value="1"/>
</dbReference>
<proteinExistence type="inferred from homology"/>
<dbReference type="PROSITE" id="PS00614">
    <property type="entry name" value="IGPS"/>
    <property type="match status" value="1"/>
</dbReference>
<evidence type="ECO:0000256" key="14">
    <source>
        <dbReference type="ARBA" id="ARBA00023268"/>
    </source>
</evidence>
<feature type="domain" description="N-(5'phosphoribosyl) anthranilate isomerase (PRAI)" evidence="19">
    <location>
        <begin position="268"/>
        <end position="460"/>
    </location>
</feature>
<dbReference type="HAMAP" id="MF_00135">
    <property type="entry name" value="PRAI"/>
    <property type="match status" value="1"/>
</dbReference>
<reference evidence="21" key="1">
    <citation type="submission" date="2019-05" db="EMBL/GenBank/DDBJ databases">
        <title>Complete genome sequencing of Dialister sp. strain 5BBH33.</title>
        <authorList>
            <person name="Sakamoto M."/>
            <person name="Murakami T."/>
            <person name="Mori H."/>
        </authorList>
    </citation>
    <scope>NUCLEOTIDE SEQUENCE [LARGE SCALE GENOMIC DNA]</scope>
    <source>
        <strain evidence="21">5BBH33</strain>
    </source>
</reference>
<accession>A0A8D5A696</accession>
<evidence type="ECO:0000256" key="2">
    <source>
        <dbReference type="ARBA" id="ARBA00001633"/>
    </source>
</evidence>
<evidence type="ECO:0000259" key="19">
    <source>
        <dbReference type="Pfam" id="PF00697"/>
    </source>
</evidence>
<comment type="pathway">
    <text evidence="3 17">Amino-acid biosynthesis; L-tryptophan biosynthesis; L-tryptophan from chorismate: step 3/5.</text>
</comment>
<comment type="function">
    <text evidence="15">Bifunctional enzyme that catalyzes two sequential steps of tryptophan biosynthetic pathway. The first reaction is catalyzed by the isomerase, coded by the TrpF domain; the second reaction is catalyzed by the synthase, coded by the TrpC domain.</text>
</comment>
<name>A0A8D5A696_9FIRM</name>
<evidence type="ECO:0000256" key="9">
    <source>
        <dbReference type="ARBA" id="ARBA00022793"/>
    </source>
</evidence>
<evidence type="ECO:0000256" key="7">
    <source>
        <dbReference type="ARBA" id="ARBA00009847"/>
    </source>
</evidence>
<dbReference type="AlphaFoldDB" id="A0A8D5A696"/>
<dbReference type="NCBIfam" id="NF001377">
    <property type="entry name" value="PRK00278.2-4"/>
    <property type="match status" value="1"/>
</dbReference>
<dbReference type="UniPathway" id="UPA00035">
    <property type="reaction ID" value="UER00042"/>
</dbReference>
<evidence type="ECO:0000256" key="3">
    <source>
        <dbReference type="ARBA" id="ARBA00004664"/>
    </source>
</evidence>